<evidence type="ECO:0000313" key="1">
    <source>
        <dbReference type="EMBL" id="OWJ99621.1"/>
    </source>
</evidence>
<keyword evidence="2" id="KW-1185">Reference proteome</keyword>
<name>A0A212C162_CEREH</name>
<accession>A0A212C162</accession>
<dbReference type="Gene3D" id="3.80.10.10">
    <property type="entry name" value="Ribonuclease Inhibitor"/>
    <property type="match status" value="1"/>
</dbReference>
<dbReference type="AlphaFoldDB" id="A0A212C162"/>
<dbReference type="Proteomes" id="UP000242450">
    <property type="component" value="Chromosome X"/>
</dbReference>
<proteinExistence type="predicted"/>
<sequence length="142" mass="15577">LIAPISPPSPGQRLATRRTKRYGASNDDCHWRSPVHLNLSNSVIAVSTLHSLLSHCSKLQNLSLEGLQLSDPIVDNLALNTNLLQLNLSGCSGFSESALKTLLSSCSRLDELNLSWCYDFTEKHVQVAVAHVSETITQLNLR</sequence>
<dbReference type="EMBL" id="MKHE01000034">
    <property type="protein sequence ID" value="OWJ99621.1"/>
    <property type="molecule type" value="Genomic_DNA"/>
</dbReference>
<gene>
    <name evidence="1" type="ORF">Celaphus_00009730</name>
</gene>
<evidence type="ECO:0000313" key="2">
    <source>
        <dbReference type="Proteomes" id="UP000242450"/>
    </source>
</evidence>
<reference evidence="1 2" key="1">
    <citation type="journal article" date="2018" name="Mol. Genet. Genomics">
        <title>The red deer Cervus elaphus genome CerEla1.0: sequencing, annotating, genes, and chromosomes.</title>
        <authorList>
            <person name="Bana N.A."/>
            <person name="Nyiri A."/>
            <person name="Nagy J."/>
            <person name="Frank K."/>
            <person name="Nagy T."/>
            <person name="Steger V."/>
            <person name="Schiller M."/>
            <person name="Lakatos P."/>
            <person name="Sugar L."/>
            <person name="Horn P."/>
            <person name="Barta E."/>
            <person name="Orosz L."/>
        </authorList>
    </citation>
    <scope>NUCLEOTIDE SEQUENCE [LARGE SCALE GENOMIC DNA]</scope>
    <source>
        <strain evidence="1">Hungarian</strain>
    </source>
</reference>
<comment type="caution">
    <text evidence="1">The sequence shown here is derived from an EMBL/GenBank/DDBJ whole genome shotgun (WGS) entry which is preliminary data.</text>
</comment>
<organism evidence="1 2">
    <name type="scientific">Cervus elaphus hippelaphus</name>
    <name type="common">European red deer</name>
    <dbReference type="NCBI Taxonomy" id="46360"/>
    <lineage>
        <taxon>Eukaryota</taxon>
        <taxon>Metazoa</taxon>
        <taxon>Chordata</taxon>
        <taxon>Craniata</taxon>
        <taxon>Vertebrata</taxon>
        <taxon>Euteleostomi</taxon>
        <taxon>Mammalia</taxon>
        <taxon>Eutheria</taxon>
        <taxon>Laurasiatheria</taxon>
        <taxon>Artiodactyla</taxon>
        <taxon>Ruminantia</taxon>
        <taxon>Pecora</taxon>
        <taxon>Cervidae</taxon>
        <taxon>Cervinae</taxon>
        <taxon>Cervus</taxon>
    </lineage>
</organism>
<dbReference type="SUPFAM" id="SSF52047">
    <property type="entry name" value="RNI-like"/>
    <property type="match status" value="1"/>
</dbReference>
<protein>
    <submittedName>
        <fullName evidence="1">Uncharacterized protein</fullName>
    </submittedName>
</protein>
<dbReference type="OrthoDB" id="2095648at2759"/>
<feature type="non-terminal residue" evidence="1">
    <location>
        <position position="142"/>
    </location>
</feature>
<feature type="non-terminal residue" evidence="1">
    <location>
        <position position="1"/>
    </location>
</feature>
<dbReference type="InterPro" id="IPR032675">
    <property type="entry name" value="LRR_dom_sf"/>
</dbReference>